<dbReference type="GO" id="GO:0016787">
    <property type="term" value="F:hydrolase activity"/>
    <property type="evidence" value="ECO:0007669"/>
    <property type="project" value="UniProtKB-KW"/>
</dbReference>
<accession>A0A4P7UIB4</accession>
<feature type="domain" description="DNA2/NAM7 helicase-like C-terminal" evidence="7">
    <location>
        <begin position="1044"/>
        <end position="1165"/>
    </location>
</feature>
<evidence type="ECO:0000259" key="7">
    <source>
        <dbReference type="Pfam" id="PF13087"/>
    </source>
</evidence>
<keyword evidence="2" id="KW-0378">Hydrolase</keyword>
<evidence type="ECO:0000256" key="4">
    <source>
        <dbReference type="ARBA" id="ARBA00022840"/>
    </source>
</evidence>
<dbReference type="InterPro" id="IPR050534">
    <property type="entry name" value="Coronavir_polyprotein_1ab"/>
</dbReference>
<evidence type="ECO:0000256" key="5">
    <source>
        <dbReference type="SAM" id="Coils"/>
    </source>
</evidence>
<sequence length="1183" mass="131075">MSRPFFNRSLAELEQIFEQRSDDPQFRKQLHDELAYRTTQRAERLKKQLTALEESTAHVSSKNAVENKLAPTPAKGKNITTQNVPLSAVDVRPAPEKIQPRIEAPQETNETLAIHPVEPMSLNLPPIVDDFHTYSGPESVLNAWTAIEVLSPVTFLKPDSLGDGSSYSVVKFSKGLMPWEDGQKRYRKGYRLYYQVILGTISMEPAIDALLKVYTDTRAQRPATRGEAVLASVMVDTEGHLAGQNPLVISSFGWGVPVALTGNMRSLEQWPLAEQKLIEALTEKLTVQDEGGNLLPLTAHHIAEAFTWLTGTLSLPPDIVNKPYFALGSFQWNPLPDAPDPVLLNSFYLKDLAWAKAMARAGTLPANMKRYFGVTAPEARWNLMHSNDAVRRVLAPSKFPVASWPGKGRYPLAPLQQCAVNIALSDLKNGGLLAVNGPPGTGKTTLLRDIVAAIVTERAKVLATYADPEKAFRTTGHKFKRGNAFLHMYAVDKKLRGFEIVVASSNNKAVENVSVELPGRNAVAEDSFAEGYFCTVASALFSEDAWGVISAVLGNAKNRSEFRKTFWWDQDCGMLGYLKYACGTPVYYTDDNGVQCTPRIIQQEKPPMNHEEALLRWENARKHFLQTQAKVESSLASLQKIHDLYDSICRRHTEINNAREELPVLEKQLAPLENFFLLNQSAFSKKETIFSAATEQYKSVAAGKPGFFSSLFSRERYRFWLTTLEQAAQELQHTRKEYLQAKSDLEAVIAQKKALSERIQERTKAIQILSWELEKETEEYAKLAARHTGAFVDASFFFKSHEERQITPPWLDAQTARLRGDLFEAALALQKAFVDGAAQKIRHNCNIFLENYGSKSLGSPKKDSFIADLWTTFFMVVPVVSTTFASVGSMLSGLGQEDLGWLLIDEAGQALPQAAVGALMRTKRAIVVGDPLQIEPIVVLPESLTEKICDNFSVDCAIYNPPGASVQTLADRATGYIGSFETQFGTREVGVPLLVHRRCAEPMFSISNAVAYENLMVQAKRSQPSSILEVAGPSRWLHVAGNAQGKWCPQEGQSTLQLLQTIRTGGCEPDVYIVTPFVDVQNGLRSLLATSPILSGWVPEPRAWVKERVGTVHTVQGREAEAVIFVLGAPEAGQNGARIWAGKSPNLLNVAVTRAKEAVYVIGNATAWKDCGVFQTLYRRLIH</sequence>
<evidence type="ECO:0000256" key="2">
    <source>
        <dbReference type="ARBA" id="ARBA00022801"/>
    </source>
</evidence>
<dbReference type="InterPro" id="IPR041679">
    <property type="entry name" value="DNA2/NAM7-like_C"/>
</dbReference>
<dbReference type="InterPro" id="IPR047187">
    <property type="entry name" value="SF1_C_Upf1"/>
</dbReference>
<dbReference type="SUPFAM" id="SSF52540">
    <property type="entry name" value="P-loop containing nucleoside triphosphate hydrolases"/>
    <property type="match status" value="1"/>
</dbReference>
<dbReference type="CDD" id="cd18808">
    <property type="entry name" value="SF1_C_Upf1"/>
    <property type="match status" value="1"/>
</dbReference>
<protein>
    <recommendedName>
        <fullName evidence="7">DNA2/NAM7 helicase-like C-terminal domain-containing protein</fullName>
    </recommendedName>
</protein>
<keyword evidence="4" id="KW-0067">ATP-binding</keyword>
<dbReference type="GO" id="GO:0005524">
    <property type="term" value="F:ATP binding"/>
    <property type="evidence" value="ECO:0007669"/>
    <property type="project" value="UniProtKB-KW"/>
</dbReference>
<keyword evidence="3" id="KW-0347">Helicase</keyword>
<dbReference type="AlphaFoldDB" id="A0A4P7UIB4"/>
<dbReference type="EMBL" id="CP036295">
    <property type="protein sequence ID" value="QCC85789.1"/>
    <property type="molecule type" value="Genomic_DNA"/>
</dbReference>
<dbReference type="OrthoDB" id="9757917at2"/>
<keyword evidence="1" id="KW-0547">Nucleotide-binding</keyword>
<dbReference type="RefSeq" id="WP_136399928.1">
    <property type="nucleotide sequence ID" value="NZ_CP036295.1"/>
</dbReference>
<evidence type="ECO:0000313" key="8">
    <source>
        <dbReference type="EMBL" id="QCC85789.1"/>
    </source>
</evidence>
<dbReference type="Pfam" id="PF13087">
    <property type="entry name" value="AAA_12"/>
    <property type="match status" value="1"/>
</dbReference>
<feature type="coiled-coil region" evidence="5">
    <location>
        <begin position="721"/>
        <end position="786"/>
    </location>
</feature>
<organism evidence="8 9">
    <name type="scientific">Desulfovibrio desulfuricans</name>
    <dbReference type="NCBI Taxonomy" id="876"/>
    <lineage>
        <taxon>Bacteria</taxon>
        <taxon>Pseudomonadati</taxon>
        <taxon>Thermodesulfobacteriota</taxon>
        <taxon>Desulfovibrionia</taxon>
        <taxon>Desulfovibrionales</taxon>
        <taxon>Desulfovibrionaceae</taxon>
        <taxon>Desulfovibrio</taxon>
    </lineage>
</organism>
<evidence type="ECO:0000256" key="6">
    <source>
        <dbReference type="SAM" id="MobiDB-lite"/>
    </source>
</evidence>
<name>A0A4P7UIB4_DESDE</name>
<evidence type="ECO:0000256" key="1">
    <source>
        <dbReference type="ARBA" id="ARBA00022741"/>
    </source>
</evidence>
<proteinExistence type="predicted"/>
<keyword evidence="5" id="KW-0175">Coiled coil</keyword>
<dbReference type="GO" id="GO:0043139">
    <property type="term" value="F:5'-3' DNA helicase activity"/>
    <property type="evidence" value="ECO:0007669"/>
    <property type="project" value="TreeGrafter"/>
</dbReference>
<gene>
    <name evidence="8" type="ORF">DDIC_07855</name>
</gene>
<feature type="region of interest" description="Disordered" evidence="6">
    <location>
        <begin position="58"/>
        <end position="80"/>
    </location>
</feature>
<dbReference type="Proteomes" id="UP000297065">
    <property type="component" value="Chromosome"/>
</dbReference>
<dbReference type="PANTHER" id="PTHR43788">
    <property type="entry name" value="DNA2/NAM7 HELICASE FAMILY MEMBER"/>
    <property type="match status" value="1"/>
</dbReference>
<dbReference type="InterPro" id="IPR027417">
    <property type="entry name" value="P-loop_NTPase"/>
</dbReference>
<evidence type="ECO:0000313" key="9">
    <source>
        <dbReference type="Proteomes" id="UP000297065"/>
    </source>
</evidence>
<reference evidence="8 9" key="1">
    <citation type="submission" date="2019-02" db="EMBL/GenBank/DDBJ databases">
        <title>Complete Genome Sequence of Desulfovibrio desulfuricans IC1, a Sulfonate Utilizing Anaerobe.</title>
        <authorList>
            <person name="Day L.A."/>
            <person name="De Leon K.B."/>
            <person name="Wall J.D."/>
        </authorList>
    </citation>
    <scope>NUCLEOTIDE SEQUENCE [LARGE SCALE GENOMIC DNA]</scope>
    <source>
        <strain evidence="8 9">IC1</strain>
    </source>
</reference>
<dbReference type="PANTHER" id="PTHR43788:SF8">
    <property type="entry name" value="DNA-BINDING PROTEIN SMUBP-2"/>
    <property type="match status" value="1"/>
</dbReference>
<evidence type="ECO:0000256" key="3">
    <source>
        <dbReference type="ARBA" id="ARBA00022806"/>
    </source>
</evidence>
<dbReference type="Gene3D" id="3.40.50.300">
    <property type="entry name" value="P-loop containing nucleotide triphosphate hydrolases"/>
    <property type="match status" value="2"/>
</dbReference>